<feature type="binding site" evidence="6">
    <location>
        <position position="81"/>
    </location>
    <ligand>
        <name>substrate</name>
    </ligand>
</feature>
<proteinExistence type="inferred from homology"/>
<feature type="signal peptide" evidence="8">
    <location>
        <begin position="1"/>
        <end position="25"/>
    </location>
</feature>
<keyword evidence="8" id="KW-0732">Signal</keyword>
<comment type="function">
    <text evidence="1 6">Removes the N-terminal methionine from nascent proteins. The N-terminal methionine is often cleaved when the second residue in the primary sequence is small and uncharged (Met-Ala-, Cys, Gly, Pro, Ser, Thr, or Val). Requires deformylation of the N(alpha)-formylated initiator methionine before it can be hydrolyzed.</text>
</comment>
<feature type="binding site" evidence="6">
    <location>
        <position position="218"/>
    </location>
    <ligand>
        <name>a divalent metal cation</name>
        <dbReference type="ChEBI" id="CHEBI:60240"/>
        <label>2</label>
        <note>catalytic</note>
    </ligand>
</feature>
<evidence type="ECO:0000256" key="8">
    <source>
        <dbReference type="SAM" id="SignalP"/>
    </source>
</evidence>
<dbReference type="PROSITE" id="PS00680">
    <property type="entry name" value="MAP_1"/>
    <property type="match status" value="1"/>
</dbReference>
<gene>
    <name evidence="6" type="primary">map</name>
    <name evidence="10" type="ORF">CLV54_1611</name>
</gene>
<evidence type="ECO:0000256" key="5">
    <source>
        <dbReference type="ARBA" id="ARBA00022801"/>
    </source>
</evidence>
<keyword evidence="2 6" id="KW-0031">Aminopeptidase</keyword>
<dbReference type="GO" id="GO:0004239">
    <property type="term" value="F:initiator methionyl aminopeptidase activity"/>
    <property type="evidence" value="ECO:0007669"/>
    <property type="project" value="UniProtKB-UniRule"/>
</dbReference>
<evidence type="ECO:0000313" key="10">
    <source>
        <dbReference type="EMBL" id="PJJ61824.1"/>
    </source>
</evidence>
<evidence type="ECO:0000256" key="1">
    <source>
        <dbReference type="ARBA" id="ARBA00002521"/>
    </source>
</evidence>
<comment type="catalytic activity">
    <reaction evidence="6 7">
        <text>Release of N-terminal amino acids, preferentially methionine, from peptides and arylamides.</text>
        <dbReference type="EC" id="3.4.11.18"/>
    </reaction>
</comment>
<comment type="similarity">
    <text evidence="6">Belongs to the peptidase M24A family. Methionine aminopeptidase type 1 subfamily.</text>
</comment>
<dbReference type="GO" id="GO:0006508">
    <property type="term" value="P:proteolysis"/>
    <property type="evidence" value="ECO:0007669"/>
    <property type="project" value="UniProtKB-KW"/>
</dbReference>
<dbReference type="GO" id="GO:0046872">
    <property type="term" value="F:metal ion binding"/>
    <property type="evidence" value="ECO:0007669"/>
    <property type="project" value="UniProtKB-UniRule"/>
</dbReference>
<dbReference type="InterPro" id="IPR036005">
    <property type="entry name" value="Creatinase/aminopeptidase-like"/>
</dbReference>
<dbReference type="OrthoDB" id="9802055at2"/>
<dbReference type="AlphaFoldDB" id="A0A2M9BVA8"/>
<evidence type="ECO:0000256" key="7">
    <source>
        <dbReference type="RuleBase" id="RU003653"/>
    </source>
</evidence>
<dbReference type="Proteomes" id="UP000230161">
    <property type="component" value="Unassembled WGS sequence"/>
</dbReference>
<dbReference type="HAMAP" id="MF_01974">
    <property type="entry name" value="MetAP_1"/>
    <property type="match status" value="1"/>
</dbReference>
<dbReference type="SUPFAM" id="SSF55920">
    <property type="entry name" value="Creatinase/aminopeptidase"/>
    <property type="match status" value="1"/>
</dbReference>
<feature type="binding site" evidence="6">
    <location>
        <position position="98"/>
    </location>
    <ligand>
        <name>a divalent metal cation</name>
        <dbReference type="ChEBI" id="CHEBI:60240"/>
        <label>1</label>
    </ligand>
</feature>
<dbReference type="EC" id="3.4.11.18" evidence="6 7"/>
<dbReference type="InterPro" id="IPR000994">
    <property type="entry name" value="Pept_M24"/>
</dbReference>
<evidence type="ECO:0000256" key="4">
    <source>
        <dbReference type="ARBA" id="ARBA00022723"/>
    </source>
</evidence>
<dbReference type="InterPro" id="IPR002467">
    <property type="entry name" value="Pept_M24A_MAP1"/>
</dbReference>
<comment type="subunit">
    <text evidence="6">Monomer.</text>
</comment>
<feature type="binding site" evidence="6">
    <location>
        <position position="249"/>
    </location>
    <ligand>
        <name>a divalent metal cation</name>
        <dbReference type="ChEBI" id="CHEBI:60240"/>
        <label>2</label>
        <note>catalytic</note>
    </ligand>
</feature>
<dbReference type="GO" id="GO:0070006">
    <property type="term" value="F:metalloaminopeptidase activity"/>
    <property type="evidence" value="ECO:0007669"/>
    <property type="project" value="UniProtKB-UniRule"/>
</dbReference>
<feature type="binding site" evidence="6">
    <location>
        <position position="109"/>
    </location>
    <ligand>
        <name>a divalent metal cation</name>
        <dbReference type="ChEBI" id="CHEBI:60240"/>
        <label>2</label>
        <note>catalytic</note>
    </ligand>
</feature>
<comment type="caution">
    <text evidence="10">The sequence shown here is derived from an EMBL/GenBank/DDBJ whole genome shotgun (WGS) entry which is preliminary data.</text>
</comment>
<reference evidence="10 11" key="1">
    <citation type="submission" date="2017-11" db="EMBL/GenBank/DDBJ databases">
        <title>Genomic Encyclopedia of Archaeal and Bacterial Type Strains, Phase II (KMG-II): From Individual Species to Whole Genera.</title>
        <authorList>
            <person name="Goeker M."/>
        </authorList>
    </citation>
    <scope>NUCLEOTIDE SEQUENCE [LARGE SCALE GENOMIC DNA]</scope>
    <source>
        <strain evidence="10 11">DSM 25625</strain>
    </source>
</reference>
<keyword evidence="11" id="KW-1185">Reference proteome</keyword>
<dbReference type="RefSeq" id="WP_100344458.1">
    <property type="nucleotide sequence ID" value="NZ_PGFB01000003.1"/>
</dbReference>
<organism evidence="10 11">
    <name type="scientific">Compostimonas suwonensis</name>
    <dbReference type="NCBI Taxonomy" id="1048394"/>
    <lineage>
        <taxon>Bacteria</taxon>
        <taxon>Bacillati</taxon>
        <taxon>Actinomycetota</taxon>
        <taxon>Actinomycetes</taxon>
        <taxon>Micrococcales</taxon>
        <taxon>Microbacteriaceae</taxon>
        <taxon>Compostimonas</taxon>
    </lineage>
</organism>
<dbReference type="PANTHER" id="PTHR43330">
    <property type="entry name" value="METHIONINE AMINOPEPTIDASE"/>
    <property type="match status" value="1"/>
</dbReference>
<dbReference type="Pfam" id="PF00557">
    <property type="entry name" value="Peptidase_M24"/>
    <property type="match status" value="1"/>
</dbReference>
<evidence type="ECO:0000256" key="6">
    <source>
        <dbReference type="HAMAP-Rule" id="MF_01974"/>
    </source>
</evidence>
<protein>
    <recommendedName>
        <fullName evidence="6 7">Methionine aminopeptidase</fullName>
        <shortName evidence="6">MAP</shortName>
        <shortName evidence="6">MetAP</shortName>
        <ecNumber evidence="6 7">3.4.11.18</ecNumber>
    </recommendedName>
    <alternativeName>
        <fullName evidence="6">Peptidase M</fullName>
    </alternativeName>
</protein>
<dbReference type="InterPro" id="IPR001714">
    <property type="entry name" value="Pept_M24_MAP"/>
</dbReference>
<evidence type="ECO:0000256" key="3">
    <source>
        <dbReference type="ARBA" id="ARBA00022670"/>
    </source>
</evidence>
<dbReference type="GO" id="GO:0005829">
    <property type="term" value="C:cytosol"/>
    <property type="evidence" value="ECO:0007669"/>
    <property type="project" value="TreeGrafter"/>
</dbReference>
<keyword evidence="4 6" id="KW-0479">Metal-binding</keyword>
<sequence>MALHRSLYKTPAQLRAMVAPGLATAASLAAARDAIRPGATTLELDTLARQTIEGLGGISNFMLVPGYRHTICASVNDDVVHGIPSDRPLEAGDIVSIDSGAEIDGWNGDSAFTMVVPDAARPELVAERERLSHVTEQSLWHGIARLARARHLNEVGEAVQDYIESQHNPSSPDGRYGILTDYIGHGIGRSMHEAPPVFNYRVRQKGPEVKPGLVVAIEPMVVLGSPDTFVRDDEWTVATEDGASAAHWEHSVAVHPGGIWVLTAPDGGASGLAPLGVTPVPVP</sequence>
<dbReference type="PANTHER" id="PTHR43330:SF27">
    <property type="entry name" value="METHIONINE AMINOPEPTIDASE"/>
    <property type="match status" value="1"/>
</dbReference>
<keyword evidence="3 6" id="KW-0645">Protease</keyword>
<feature type="chain" id="PRO_5014728246" description="Methionine aminopeptidase" evidence="8">
    <location>
        <begin position="26"/>
        <end position="283"/>
    </location>
</feature>
<dbReference type="PRINTS" id="PR00599">
    <property type="entry name" value="MAPEPTIDASE"/>
</dbReference>
<feature type="binding site" evidence="6">
    <location>
        <position position="109"/>
    </location>
    <ligand>
        <name>a divalent metal cation</name>
        <dbReference type="ChEBI" id="CHEBI:60240"/>
        <label>1</label>
    </ligand>
</feature>
<evidence type="ECO:0000313" key="11">
    <source>
        <dbReference type="Proteomes" id="UP000230161"/>
    </source>
</evidence>
<comment type="cofactor">
    <cofactor evidence="6">
        <name>Co(2+)</name>
        <dbReference type="ChEBI" id="CHEBI:48828"/>
    </cofactor>
    <cofactor evidence="6">
        <name>Zn(2+)</name>
        <dbReference type="ChEBI" id="CHEBI:29105"/>
    </cofactor>
    <cofactor evidence="6">
        <name>Mn(2+)</name>
        <dbReference type="ChEBI" id="CHEBI:29035"/>
    </cofactor>
    <cofactor evidence="6">
        <name>Fe(2+)</name>
        <dbReference type="ChEBI" id="CHEBI:29033"/>
    </cofactor>
    <text evidence="6">Binds 2 divalent metal cations per subunit. Has a high-affinity and a low affinity metal-binding site. The true nature of the physiological cofactor is under debate. The enzyme is active with cobalt, zinc, manganese or divalent iron ions. Most likely, methionine aminopeptidases function as mononuclear Fe(2+)-metalloproteases under physiological conditions, and the catalytically relevant metal-binding site has been assigned to the histidine-containing high-affinity site.</text>
</comment>
<evidence type="ECO:0000259" key="9">
    <source>
        <dbReference type="Pfam" id="PF00557"/>
    </source>
</evidence>
<dbReference type="NCBIfam" id="TIGR00500">
    <property type="entry name" value="met_pdase_I"/>
    <property type="match status" value="1"/>
</dbReference>
<evidence type="ECO:0000256" key="2">
    <source>
        <dbReference type="ARBA" id="ARBA00022438"/>
    </source>
</evidence>
<keyword evidence="5 6" id="KW-0378">Hydrolase</keyword>
<feature type="binding site" evidence="6">
    <location>
        <position position="192"/>
    </location>
    <ligand>
        <name>substrate</name>
    </ligand>
</feature>
<accession>A0A2M9BVA8</accession>
<feature type="domain" description="Peptidase M24" evidence="9">
    <location>
        <begin position="22"/>
        <end position="255"/>
    </location>
</feature>
<dbReference type="Gene3D" id="3.90.230.10">
    <property type="entry name" value="Creatinase/methionine aminopeptidase superfamily"/>
    <property type="match status" value="1"/>
</dbReference>
<dbReference type="EMBL" id="PGFB01000003">
    <property type="protein sequence ID" value="PJJ61824.1"/>
    <property type="molecule type" value="Genomic_DNA"/>
</dbReference>
<name>A0A2M9BVA8_9MICO</name>
<feature type="binding site" evidence="6">
    <location>
        <position position="249"/>
    </location>
    <ligand>
        <name>a divalent metal cation</name>
        <dbReference type="ChEBI" id="CHEBI:60240"/>
        <label>1</label>
    </ligand>
</feature>
<feature type="binding site" evidence="6">
    <location>
        <position position="185"/>
    </location>
    <ligand>
        <name>a divalent metal cation</name>
        <dbReference type="ChEBI" id="CHEBI:60240"/>
        <label>2</label>
        <note>catalytic</note>
    </ligand>
</feature>